<gene>
    <name evidence="2" type="ORF">ACFOUT_05720</name>
</gene>
<dbReference type="InterPro" id="IPR023459">
    <property type="entry name" value="Tscrpt_elong_fac_GreA/B_fam"/>
</dbReference>
<dbReference type="PANTHER" id="PTHR30437">
    <property type="entry name" value="TRANSCRIPTION ELONGATION FACTOR GREA"/>
    <property type="match status" value="1"/>
</dbReference>
<reference evidence="3" key="1">
    <citation type="journal article" date="2019" name="Int. J. Syst. Evol. Microbiol.">
        <title>The Global Catalogue of Microorganisms (GCM) 10K type strain sequencing project: providing services to taxonomists for standard genome sequencing and annotation.</title>
        <authorList>
            <consortium name="The Broad Institute Genomics Platform"/>
            <consortium name="The Broad Institute Genome Sequencing Center for Infectious Disease"/>
            <person name="Wu L."/>
            <person name="Ma J."/>
        </authorList>
    </citation>
    <scope>NUCLEOTIDE SEQUENCE [LARGE SCALE GENOMIC DNA]</scope>
    <source>
        <strain evidence="3">CECT 7477</strain>
    </source>
</reference>
<protein>
    <submittedName>
        <fullName evidence="2">GreA/GreB family elongation factor</fullName>
    </submittedName>
</protein>
<comment type="caution">
    <text evidence="2">The sequence shown here is derived from an EMBL/GenBank/DDBJ whole genome shotgun (WGS) entry which is preliminary data.</text>
</comment>
<evidence type="ECO:0000259" key="1">
    <source>
        <dbReference type="Pfam" id="PF01272"/>
    </source>
</evidence>
<dbReference type="RefSeq" id="WP_192460946.1">
    <property type="nucleotide sequence ID" value="NZ_JACYFJ010000001.1"/>
</dbReference>
<organism evidence="2 3">
    <name type="scientific">Euzebyella saccharophila</name>
    <dbReference type="NCBI Taxonomy" id="679664"/>
    <lineage>
        <taxon>Bacteria</taxon>
        <taxon>Pseudomonadati</taxon>
        <taxon>Bacteroidota</taxon>
        <taxon>Flavobacteriia</taxon>
        <taxon>Flavobacteriales</taxon>
        <taxon>Flavobacteriaceae</taxon>
        <taxon>Euzebyella</taxon>
    </lineage>
</organism>
<keyword evidence="2" id="KW-0648">Protein biosynthesis</keyword>
<proteinExistence type="predicted"/>
<dbReference type="InterPro" id="IPR036953">
    <property type="entry name" value="GreA/GreB_C_sf"/>
</dbReference>
<dbReference type="SUPFAM" id="SSF54534">
    <property type="entry name" value="FKBP-like"/>
    <property type="match status" value="1"/>
</dbReference>
<keyword evidence="3" id="KW-1185">Reference proteome</keyword>
<dbReference type="GO" id="GO:0003746">
    <property type="term" value="F:translation elongation factor activity"/>
    <property type="evidence" value="ECO:0007669"/>
    <property type="project" value="UniProtKB-KW"/>
</dbReference>
<feature type="domain" description="Transcription elongation factor GreA/GreB C-terminal" evidence="1">
    <location>
        <begin position="54"/>
        <end position="127"/>
    </location>
</feature>
<accession>A0ABV8JP25</accession>
<dbReference type="Gene3D" id="3.10.50.30">
    <property type="entry name" value="Transcription elongation factor, GreA/GreB, C-terminal domain"/>
    <property type="match status" value="1"/>
</dbReference>
<name>A0ABV8JP25_9FLAO</name>
<evidence type="ECO:0000313" key="2">
    <source>
        <dbReference type="EMBL" id="MFC4095361.1"/>
    </source>
</evidence>
<dbReference type="PANTHER" id="PTHR30437:SF5">
    <property type="entry name" value="REGULATOR OF NUCLEOSIDE DIPHOSPHATE KINASE"/>
    <property type="match status" value="1"/>
</dbReference>
<dbReference type="InterPro" id="IPR001437">
    <property type="entry name" value="Tscrpt_elong_fac_GreA/B_C"/>
</dbReference>
<dbReference type="Pfam" id="PF01272">
    <property type="entry name" value="GreA_GreB"/>
    <property type="match status" value="1"/>
</dbReference>
<sequence>MKYERLIIEKKEYVLLKRLLNVSGHTGDESIKTSIIKLSAELTDAKIVDNHEIPTDVVRFNSNVTISSSEGWERTIQLVMPSERNFKEGKISVLTPMGAALFGYASGDEVEWQFPSGFKKIKIRQVEQEPFYKSMDVPI</sequence>
<evidence type="ECO:0000313" key="3">
    <source>
        <dbReference type="Proteomes" id="UP001595814"/>
    </source>
</evidence>
<keyword evidence="2" id="KW-0251">Elongation factor</keyword>
<dbReference type="EMBL" id="JBHSAW010000004">
    <property type="protein sequence ID" value="MFC4095361.1"/>
    <property type="molecule type" value="Genomic_DNA"/>
</dbReference>
<dbReference type="Proteomes" id="UP001595814">
    <property type="component" value="Unassembled WGS sequence"/>
</dbReference>